<evidence type="ECO:0000313" key="3">
    <source>
        <dbReference type="EMBL" id="VDP06659.1"/>
    </source>
</evidence>
<feature type="signal peptide" evidence="2">
    <location>
        <begin position="1"/>
        <end position="17"/>
    </location>
</feature>
<reference evidence="3 4" key="1">
    <citation type="submission" date="2018-11" db="EMBL/GenBank/DDBJ databases">
        <authorList>
            <consortium name="Pathogen Informatics"/>
        </authorList>
    </citation>
    <scope>NUCLEOTIDE SEQUENCE [LARGE SCALE GENOMIC DNA]</scope>
    <source>
        <strain evidence="3 4">Zambia</strain>
    </source>
</reference>
<keyword evidence="1" id="KW-0812">Transmembrane</keyword>
<keyword evidence="1" id="KW-0472">Membrane</keyword>
<feature type="chain" id="PRO_5046806409" evidence="2">
    <location>
        <begin position="18"/>
        <end position="137"/>
    </location>
</feature>
<feature type="transmembrane region" description="Helical" evidence="1">
    <location>
        <begin position="92"/>
        <end position="114"/>
    </location>
</feature>
<feature type="transmembrane region" description="Helical" evidence="1">
    <location>
        <begin position="38"/>
        <end position="56"/>
    </location>
</feature>
<evidence type="ECO:0000256" key="1">
    <source>
        <dbReference type="SAM" id="Phobius"/>
    </source>
</evidence>
<proteinExistence type="predicted"/>
<evidence type="ECO:0000256" key="2">
    <source>
        <dbReference type="SAM" id="SignalP"/>
    </source>
</evidence>
<organism evidence="3 4">
    <name type="scientific">Schistosoma margrebowiei</name>
    <dbReference type="NCBI Taxonomy" id="48269"/>
    <lineage>
        <taxon>Eukaryota</taxon>
        <taxon>Metazoa</taxon>
        <taxon>Spiralia</taxon>
        <taxon>Lophotrochozoa</taxon>
        <taxon>Platyhelminthes</taxon>
        <taxon>Trematoda</taxon>
        <taxon>Digenea</taxon>
        <taxon>Strigeidida</taxon>
        <taxon>Schistosomatoidea</taxon>
        <taxon>Schistosomatidae</taxon>
        <taxon>Schistosoma</taxon>
    </lineage>
</organism>
<dbReference type="EMBL" id="UZAI01010228">
    <property type="protein sequence ID" value="VDP06659.1"/>
    <property type="molecule type" value="Genomic_DNA"/>
</dbReference>
<evidence type="ECO:0000313" key="4">
    <source>
        <dbReference type="Proteomes" id="UP000277204"/>
    </source>
</evidence>
<keyword evidence="4" id="KW-1185">Reference proteome</keyword>
<dbReference type="Proteomes" id="UP000277204">
    <property type="component" value="Unassembled WGS sequence"/>
</dbReference>
<protein>
    <submittedName>
        <fullName evidence="3">Uncharacterized protein</fullName>
    </submittedName>
</protein>
<accession>A0A183MBT9</accession>
<feature type="non-terminal residue" evidence="3">
    <location>
        <position position="1"/>
    </location>
</feature>
<sequence length="137" mass="14888">IYILFFLSLTKVSATFAASLVSSPAIGAYLGRVYSEELVVALATAIAFLDICFILACVPESLSEKVRIGHLCSVTTLGGPVGKFSWGKADPFAVSLYSVYYALVLLLLFHNLIWSRFLAEILIKIVSKPVSISVIIR</sequence>
<keyword evidence="2" id="KW-0732">Signal</keyword>
<dbReference type="AlphaFoldDB" id="A0A183MBT9"/>
<keyword evidence="1" id="KW-1133">Transmembrane helix</keyword>
<name>A0A183MBT9_9TREM</name>
<gene>
    <name evidence="3" type="ORF">SMRZ_LOCUS13514</name>
</gene>